<comment type="similarity">
    <text evidence="1">Belongs to the transglycosylase Slt family.</text>
</comment>
<dbReference type="HOGENOM" id="CLU_015184_0_0_5"/>
<dbReference type="GO" id="GO:0042597">
    <property type="term" value="C:periplasmic space"/>
    <property type="evidence" value="ECO:0007669"/>
    <property type="project" value="InterPro"/>
</dbReference>
<evidence type="ECO:0000259" key="5">
    <source>
        <dbReference type="Pfam" id="PF01464"/>
    </source>
</evidence>
<dbReference type="SUPFAM" id="SSF53955">
    <property type="entry name" value="Lysozyme-like"/>
    <property type="match status" value="1"/>
</dbReference>
<evidence type="ECO:0000256" key="3">
    <source>
        <dbReference type="ARBA" id="ARBA00022729"/>
    </source>
</evidence>
<dbReference type="RefSeq" id="WP_021097967.1">
    <property type="nucleotide sequence ID" value="NZ_KE557321.1"/>
</dbReference>
<evidence type="ECO:0000313" key="7">
    <source>
        <dbReference type="Proteomes" id="UP000015346"/>
    </source>
</evidence>
<dbReference type="OrthoDB" id="9815002at2"/>
<dbReference type="GO" id="GO:0016020">
    <property type="term" value="C:membrane"/>
    <property type="evidence" value="ECO:0007669"/>
    <property type="project" value="InterPro"/>
</dbReference>
<dbReference type="PATRIC" id="fig|1123069.3.peg.1848"/>
<keyword evidence="6" id="KW-0378">Hydrolase</keyword>
<dbReference type="CDD" id="cd13401">
    <property type="entry name" value="Slt70-like"/>
    <property type="match status" value="1"/>
</dbReference>
<dbReference type="GO" id="GO:0000270">
    <property type="term" value="P:peptidoglycan metabolic process"/>
    <property type="evidence" value="ECO:0007669"/>
    <property type="project" value="InterPro"/>
</dbReference>
<keyword evidence="7" id="KW-1185">Reference proteome</keyword>
<keyword evidence="3" id="KW-0732">Signal</keyword>
<reference evidence="6 7" key="1">
    <citation type="journal article" date="2013" name="Stand. Genomic Sci.">
        <title>Genome sequence of the reddish-pigmented Rubellimicrobium thermophilum type strain (DSM 16684(T)), a member of the Roseobacter clade.</title>
        <authorList>
            <person name="Fiebig A."/>
            <person name="Riedel T."/>
            <person name="Gronow S."/>
            <person name="Petersen J."/>
            <person name="Klenk H.P."/>
            <person name="Goker M."/>
        </authorList>
    </citation>
    <scope>NUCLEOTIDE SEQUENCE [LARGE SCALE GENOMIC DNA]</scope>
    <source>
        <strain evidence="6 7">DSM 16684</strain>
    </source>
</reference>
<dbReference type="InterPro" id="IPR023346">
    <property type="entry name" value="Lysozyme-like_dom_sf"/>
</dbReference>
<dbReference type="InterPro" id="IPR000189">
    <property type="entry name" value="Transglyc_AS"/>
</dbReference>
<keyword evidence="6" id="KW-0326">Glycosidase</keyword>
<dbReference type="SUPFAM" id="SSF48435">
    <property type="entry name" value="Bacterial muramidases"/>
    <property type="match status" value="1"/>
</dbReference>
<name>S9QYZ4_9RHOB</name>
<dbReference type="Gene3D" id="1.10.530.10">
    <property type="match status" value="1"/>
</dbReference>
<dbReference type="GO" id="GO:0008933">
    <property type="term" value="F:peptidoglycan lytic transglycosylase activity"/>
    <property type="evidence" value="ECO:0007669"/>
    <property type="project" value="InterPro"/>
</dbReference>
<dbReference type="PROSITE" id="PS00922">
    <property type="entry name" value="TRANSGLYCOSYLASE"/>
    <property type="match status" value="1"/>
</dbReference>
<evidence type="ECO:0000256" key="1">
    <source>
        <dbReference type="ARBA" id="ARBA00007734"/>
    </source>
</evidence>
<accession>S9QYZ4</accession>
<evidence type="ECO:0000313" key="6">
    <source>
        <dbReference type="EMBL" id="EPX84883.1"/>
    </source>
</evidence>
<feature type="domain" description="Transglycosylase SLT" evidence="5">
    <location>
        <begin position="347"/>
        <end position="450"/>
    </location>
</feature>
<comment type="similarity">
    <text evidence="2">Belongs to the virb1 family.</text>
</comment>
<dbReference type="STRING" id="1123069.ruthe_01880"/>
<sequence>MLREVWLRQPLKEAELAEMLAVHGDLLRPLAAARAEAMLWRGRAADAEPMLSLLPDERRALLRARIALIRGQEPDLSAIPAALRDDPGLAHDRFARLAAEGRYSEALAILQARTGSAAALGEPDRWAAWRAQIARWLMREGRHQEAYAIAAAHHLTEPSESHADLEWLAGYLALRFLDEPAGALEHFRRSEALVRGPISLARAAYWQGRAEEALGRPDEAAIAYARGARHQTAFYGLLSAEKLGLPLDPILTGQEDFGDWRTSGRLAGDLPRAMLLLLAAGERADARLFALALARSLDREGVGQLAALLEEMHESHLAVLVGKAAVEQGIVVPAAYFPLHPMARGDWPVDTALALSIARRESEFDAAARSPVGAQGLMQLMPATAREVAGWLGLPYSAARLNEWDYNVRLGTRYLHHLEEQFGTSPVLIAAGYNAGPGRPRQWLAERGDFRDGSVDVVDWIEHIPFTETRIYVMRVAESIPVYRARLTGETGPVQFTALLRGAPPLIRPVARPDPAAAAATGAVERLSTASVPEAVAQAVAAGPEVGSQAEAPARQVAPQTVDPLLRPLNRPDPD</sequence>
<dbReference type="EC" id="3.2.1.-" evidence="6"/>
<dbReference type="PANTHER" id="PTHR37423:SF2">
    <property type="entry name" value="MEMBRANE-BOUND LYTIC MUREIN TRANSGLYCOSYLASE C"/>
    <property type="match status" value="1"/>
</dbReference>
<dbReference type="GO" id="GO:0004553">
    <property type="term" value="F:hydrolase activity, hydrolyzing O-glycosyl compounds"/>
    <property type="evidence" value="ECO:0007669"/>
    <property type="project" value="InterPro"/>
</dbReference>
<evidence type="ECO:0000256" key="2">
    <source>
        <dbReference type="ARBA" id="ARBA00009387"/>
    </source>
</evidence>
<dbReference type="PANTHER" id="PTHR37423">
    <property type="entry name" value="SOLUBLE LYTIC MUREIN TRANSGLYCOSYLASE-RELATED"/>
    <property type="match status" value="1"/>
</dbReference>
<dbReference type="InterPro" id="IPR008939">
    <property type="entry name" value="Lytic_TGlycosylase_superhlx_U"/>
</dbReference>
<proteinExistence type="inferred from homology"/>
<feature type="region of interest" description="Disordered" evidence="4">
    <location>
        <begin position="543"/>
        <end position="575"/>
    </location>
</feature>
<dbReference type="Gene3D" id="1.25.20.10">
    <property type="entry name" value="Bacterial muramidases"/>
    <property type="match status" value="1"/>
</dbReference>
<dbReference type="InterPro" id="IPR008258">
    <property type="entry name" value="Transglycosylase_SLT_dom_1"/>
</dbReference>
<organism evidence="6 7">
    <name type="scientific">Rubellimicrobium thermophilum DSM 16684</name>
    <dbReference type="NCBI Taxonomy" id="1123069"/>
    <lineage>
        <taxon>Bacteria</taxon>
        <taxon>Pseudomonadati</taxon>
        <taxon>Pseudomonadota</taxon>
        <taxon>Alphaproteobacteria</taxon>
        <taxon>Rhodobacterales</taxon>
        <taxon>Roseobacteraceae</taxon>
        <taxon>Rubellimicrobium</taxon>
    </lineage>
</organism>
<gene>
    <name evidence="6" type="ORF">ruthe_01880</name>
</gene>
<dbReference type="Pfam" id="PF01464">
    <property type="entry name" value="SLT"/>
    <property type="match status" value="1"/>
</dbReference>
<protein>
    <submittedName>
        <fullName evidence="6">Soluble lytic murein transglycosylase</fullName>
        <ecNumber evidence="6">3.2.1.-</ecNumber>
    </submittedName>
</protein>
<evidence type="ECO:0000256" key="4">
    <source>
        <dbReference type="SAM" id="MobiDB-lite"/>
    </source>
</evidence>
<dbReference type="AlphaFoldDB" id="S9QYZ4"/>
<comment type="caution">
    <text evidence="6">The sequence shown here is derived from an EMBL/GenBank/DDBJ whole genome shotgun (WGS) entry which is preliminary data.</text>
</comment>
<dbReference type="Proteomes" id="UP000015346">
    <property type="component" value="Unassembled WGS sequence"/>
</dbReference>
<dbReference type="EMBL" id="AOLV01000019">
    <property type="protein sequence ID" value="EPX84883.1"/>
    <property type="molecule type" value="Genomic_DNA"/>
</dbReference>